<proteinExistence type="predicted"/>
<accession>A0A498IQE1</accession>
<protein>
    <submittedName>
        <fullName evidence="2">Uncharacterized protein</fullName>
    </submittedName>
</protein>
<organism evidence="2 3">
    <name type="scientific">Malus domestica</name>
    <name type="common">Apple</name>
    <name type="synonym">Pyrus malus</name>
    <dbReference type="NCBI Taxonomy" id="3750"/>
    <lineage>
        <taxon>Eukaryota</taxon>
        <taxon>Viridiplantae</taxon>
        <taxon>Streptophyta</taxon>
        <taxon>Embryophyta</taxon>
        <taxon>Tracheophyta</taxon>
        <taxon>Spermatophyta</taxon>
        <taxon>Magnoliopsida</taxon>
        <taxon>eudicotyledons</taxon>
        <taxon>Gunneridae</taxon>
        <taxon>Pentapetalae</taxon>
        <taxon>rosids</taxon>
        <taxon>fabids</taxon>
        <taxon>Rosales</taxon>
        <taxon>Rosaceae</taxon>
        <taxon>Amygdaloideae</taxon>
        <taxon>Maleae</taxon>
        <taxon>Malus</taxon>
    </lineage>
</organism>
<dbReference type="EMBL" id="RDQH01000337">
    <property type="protein sequence ID" value="RXH83453.1"/>
    <property type="molecule type" value="Genomic_DNA"/>
</dbReference>
<feature type="compositionally biased region" description="Basic and acidic residues" evidence="1">
    <location>
        <begin position="18"/>
        <end position="31"/>
    </location>
</feature>
<keyword evidence="3" id="KW-1185">Reference proteome</keyword>
<dbReference type="Proteomes" id="UP000290289">
    <property type="component" value="Chromosome 11"/>
</dbReference>
<dbReference type="AlphaFoldDB" id="A0A498IQE1"/>
<feature type="region of interest" description="Disordered" evidence="1">
    <location>
        <begin position="1"/>
        <end position="85"/>
    </location>
</feature>
<evidence type="ECO:0000256" key="1">
    <source>
        <dbReference type="SAM" id="MobiDB-lite"/>
    </source>
</evidence>
<evidence type="ECO:0000313" key="3">
    <source>
        <dbReference type="Proteomes" id="UP000290289"/>
    </source>
</evidence>
<evidence type="ECO:0000313" key="2">
    <source>
        <dbReference type="EMBL" id="RXH83453.1"/>
    </source>
</evidence>
<gene>
    <name evidence="2" type="ORF">DVH24_005706</name>
</gene>
<comment type="caution">
    <text evidence="2">The sequence shown here is derived from an EMBL/GenBank/DDBJ whole genome shotgun (WGS) entry which is preliminary data.</text>
</comment>
<name>A0A498IQE1_MALDO</name>
<sequence>MHKGKDQISQNTSATAVHKGERNYNTLRRDSMYNSSRAEPQRDVQAKLPDQAHFLELRAPKPSRRVTPPWNRVDEGGSNPPAAQI</sequence>
<reference evidence="2 3" key="1">
    <citation type="submission" date="2018-10" db="EMBL/GenBank/DDBJ databases">
        <title>A high-quality apple genome assembly.</title>
        <authorList>
            <person name="Hu J."/>
        </authorList>
    </citation>
    <scope>NUCLEOTIDE SEQUENCE [LARGE SCALE GENOMIC DNA]</scope>
    <source>
        <strain evidence="3">cv. HFTH1</strain>
        <tissue evidence="2">Young leaf</tissue>
    </source>
</reference>